<accession>M5E506</accession>
<dbReference type="UniPathway" id="UPA00908">
    <property type="reaction ID" value="UER00884"/>
</dbReference>
<organism evidence="3 4">
    <name type="scientific">Halanaerobium saccharolyticum subsp. saccharolyticum DSM 6643</name>
    <dbReference type="NCBI Taxonomy" id="1293054"/>
    <lineage>
        <taxon>Bacteria</taxon>
        <taxon>Bacillati</taxon>
        <taxon>Bacillota</taxon>
        <taxon>Clostridia</taxon>
        <taxon>Halanaerobiales</taxon>
        <taxon>Halanaerobiaceae</taxon>
        <taxon>Halanaerobium</taxon>
    </lineage>
</organism>
<keyword evidence="4" id="KW-1185">Reference proteome</keyword>
<reference evidence="4" key="1">
    <citation type="journal article" date="2013" name="Genome Announc.">
        <title>Genome Sequence of Halanaerobium saccharolyticum subsp. saccharolyticum Strain DSM 6643T, a Halophilic Hydrogen-Producing Bacterium.</title>
        <authorList>
            <person name="Kivisto A."/>
            <person name="Larjo A."/>
            <person name="Ciranna A."/>
            <person name="Santala V."/>
            <person name="Roos C."/>
            <person name="Karp M."/>
        </authorList>
    </citation>
    <scope>NUCLEOTIDE SEQUENCE [LARGE SCALE GENOMIC DNA]</scope>
    <source>
        <strain evidence="4">DSM 6643</strain>
    </source>
</reference>
<dbReference type="Pfam" id="PF04607">
    <property type="entry name" value="RelA_SpoT"/>
    <property type="match status" value="1"/>
</dbReference>
<dbReference type="GO" id="GO:0015970">
    <property type="term" value="P:guanosine tetraphosphate biosynthetic process"/>
    <property type="evidence" value="ECO:0007669"/>
    <property type="project" value="UniProtKB-UniPathway"/>
</dbReference>
<name>M5E506_9FIRM</name>
<evidence type="ECO:0000313" key="3">
    <source>
        <dbReference type="EMBL" id="CCU81185.1"/>
    </source>
</evidence>
<evidence type="ECO:0000259" key="2">
    <source>
        <dbReference type="SMART" id="SM00954"/>
    </source>
</evidence>
<dbReference type="CDD" id="cd05399">
    <property type="entry name" value="NT_Rel-Spo_like"/>
    <property type="match status" value="1"/>
</dbReference>
<dbReference type="RefSeq" id="WP_005490500.1">
    <property type="nucleotide sequence ID" value="NZ_CAUI01000023.1"/>
</dbReference>
<dbReference type="SMART" id="SM00954">
    <property type="entry name" value="RelA_SpoT"/>
    <property type="match status" value="1"/>
</dbReference>
<dbReference type="PANTHER" id="PTHR41773">
    <property type="entry name" value="GTP PYROPHOSPHATASE-RELATED"/>
    <property type="match status" value="1"/>
</dbReference>
<comment type="pathway">
    <text evidence="1">Purine metabolism; ppGpp biosynthesis; ppGpp from GTP: step 1/2.</text>
</comment>
<dbReference type="Proteomes" id="UP000012063">
    <property type="component" value="Unassembled WGS sequence"/>
</dbReference>
<dbReference type="FunCoup" id="M5E506">
    <property type="interactions" value="51"/>
</dbReference>
<feature type="domain" description="RelA/SpoT" evidence="2">
    <location>
        <begin position="48"/>
        <end position="174"/>
    </location>
</feature>
<comment type="caution">
    <text evidence="3">The sequence shown here is derived from an EMBL/GenBank/DDBJ whole genome shotgun (WGS) entry which is preliminary data.</text>
</comment>
<dbReference type="InParanoid" id="M5E506"/>
<protein>
    <submittedName>
        <fullName evidence="3">RelA/SpoT</fullName>
    </submittedName>
</protein>
<sequence>MANRKKVNEAVKWYEKERHKYLNLKAEVEVILREALKENDITFHSIESRVKSVNSFRNKALREKYENPVKEITDLVGIRIITLFEKEIHQISDIIKDLFKIDYERSEDKSDLLDADKMGYKSIHYIAELSSDKIAATELEGFAGVKFEIQIRSILQHAWAEIEHDRNYKFKGKLPKYLQRRFYALAGMLEIADREFNTLSEEVENFRKNEEK</sequence>
<dbReference type="EMBL" id="CAUI01000023">
    <property type="protein sequence ID" value="CCU81185.1"/>
    <property type="molecule type" value="Genomic_DNA"/>
</dbReference>
<dbReference type="PANTHER" id="PTHR41773:SF1">
    <property type="entry name" value="RELA_SPOT DOMAIN-CONTAINING PROTEIN"/>
    <property type="match status" value="1"/>
</dbReference>
<proteinExistence type="predicted"/>
<dbReference type="Gene3D" id="1.10.287.860">
    <property type="entry name" value="Nucleotidyltransferase"/>
    <property type="match status" value="1"/>
</dbReference>
<dbReference type="STRING" id="1293054.HSACCH_02642"/>
<dbReference type="InterPro" id="IPR007685">
    <property type="entry name" value="RelA_SpoT"/>
</dbReference>
<evidence type="ECO:0000313" key="4">
    <source>
        <dbReference type="Proteomes" id="UP000012063"/>
    </source>
</evidence>
<dbReference type="OrthoDB" id="9801824at2"/>
<dbReference type="InterPro" id="IPR043519">
    <property type="entry name" value="NT_sf"/>
</dbReference>
<dbReference type="eggNOG" id="COG2357">
    <property type="taxonomic scope" value="Bacteria"/>
</dbReference>
<gene>
    <name evidence="3" type="ORF">HSACCH_02642</name>
</gene>
<evidence type="ECO:0000256" key="1">
    <source>
        <dbReference type="ARBA" id="ARBA00004976"/>
    </source>
</evidence>
<dbReference type="AlphaFoldDB" id="M5E506"/>
<dbReference type="Gene3D" id="3.30.460.10">
    <property type="entry name" value="Beta Polymerase, domain 2"/>
    <property type="match status" value="1"/>
</dbReference>
<dbReference type="SUPFAM" id="SSF81301">
    <property type="entry name" value="Nucleotidyltransferase"/>
    <property type="match status" value="1"/>
</dbReference>